<dbReference type="HOGENOM" id="CLU_047590_0_0_1"/>
<feature type="region of interest" description="Disordered" evidence="1">
    <location>
        <begin position="103"/>
        <end position="125"/>
    </location>
</feature>
<dbReference type="EMBL" id="KB933100">
    <property type="protein sequence ID" value="EOO00283.1"/>
    <property type="molecule type" value="Genomic_DNA"/>
</dbReference>
<organism evidence="2 3">
    <name type="scientific">Phaeoacremonium minimum (strain UCR-PA7)</name>
    <name type="common">Esca disease fungus</name>
    <name type="synonym">Togninia minima</name>
    <dbReference type="NCBI Taxonomy" id="1286976"/>
    <lineage>
        <taxon>Eukaryota</taxon>
        <taxon>Fungi</taxon>
        <taxon>Dikarya</taxon>
        <taxon>Ascomycota</taxon>
        <taxon>Pezizomycotina</taxon>
        <taxon>Sordariomycetes</taxon>
        <taxon>Sordariomycetidae</taxon>
        <taxon>Togniniales</taxon>
        <taxon>Togniniaceae</taxon>
        <taxon>Phaeoacremonium</taxon>
    </lineage>
</organism>
<dbReference type="AlphaFoldDB" id="R8BLP6"/>
<evidence type="ECO:0000313" key="3">
    <source>
        <dbReference type="Proteomes" id="UP000014074"/>
    </source>
</evidence>
<reference evidence="3" key="1">
    <citation type="journal article" date="2013" name="Genome Announc.">
        <title>Draft genome sequence of the ascomycete Phaeoacremonium aleophilum strain UCR-PA7, a causal agent of the esca disease complex in grapevines.</title>
        <authorList>
            <person name="Blanco-Ulate B."/>
            <person name="Rolshausen P."/>
            <person name="Cantu D."/>
        </authorList>
    </citation>
    <scope>NUCLEOTIDE SEQUENCE [LARGE SCALE GENOMIC DNA]</scope>
    <source>
        <strain evidence="3">UCR-PA7</strain>
    </source>
</reference>
<dbReference type="PANTHER" id="PTHR38703">
    <property type="entry name" value="CHROMOSOME 8, WHOLE GENOME SHOTGUN SEQUENCE"/>
    <property type="match status" value="1"/>
</dbReference>
<accession>R8BLP6</accession>
<dbReference type="OrthoDB" id="2118965at2759"/>
<feature type="region of interest" description="Disordered" evidence="1">
    <location>
        <begin position="198"/>
        <end position="302"/>
    </location>
</feature>
<dbReference type="KEGG" id="tmn:UCRPA7_4186"/>
<proteinExistence type="predicted"/>
<evidence type="ECO:0000256" key="1">
    <source>
        <dbReference type="SAM" id="MobiDB-lite"/>
    </source>
</evidence>
<dbReference type="eggNOG" id="ENOG502S2AG">
    <property type="taxonomic scope" value="Eukaryota"/>
</dbReference>
<dbReference type="RefSeq" id="XP_007914950.1">
    <property type="nucleotide sequence ID" value="XM_007916759.1"/>
</dbReference>
<keyword evidence="3" id="KW-1185">Reference proteome</keyword>
<feature type="compositionally biased region" description="Low complexity" evidence="1">
    <location>
        <begin position="109"/>
        <end position="125"/>
    </location>
</feature>
<dbReference type="PANTHER" id="PTHR38703:SF1">
    <property type="entry name" value="ALLERGEN"/>
    <property type="match status" value="1"/>
</dbReference>
<feature type="region of interest" description="Disordered" evidence="1">
    <location>
        <begin position="1"/>
        <end position="21"/>
    </location>
</feature>
<dbReference type="GeneID" id="19324610"/>
<dbReference type="Proteomes" id="UP000014074">
    <property type="component" value="Unassembled WGS sequence"/>
</dbReference>
<name>R8BLP6_PHAM7</name>
<evidence type="ECO:0000313" key="2">
    <source>
        <dbReference type="EMBL" id="EOO00283.1"/>
    </source>
</evidence>
<gene>
    <name evidence="2" type="ORF">UCRPA7_4186</name>
</gene>
<sequence>MNRAKEAIASFVSKDGKHTTDVHQEAAPAVTEEHVQPQRHENVTTAVDRENHQDHYRTVVQPIKHKEVLPEKHTHNAVPVEHKVHDHRDDKNISAKLEREAAKFKDSTTTHSTTHTSSTAPVVGGEHTHHHVHEHIQPVIQKETVAPEVVHTTVPIHETHHQEAIHHGTHVLPTKTMEEFSNNREIFDGRAKSKVTEFEGCPSDYNKNLREDHPHTHERGAHSHGVNSSEIGSGSVGGRTGTRSQGLSNSEIEPRAGVETGGRRGLGSDSTTEGSIAQKPSLKDRLNPFKDADGDGKKGLMD</sequence>
<feature type="compositionally biased region" description="Basic and acidic residues" evidence="1">
    <location>
        <begin position="281"/>
        <end position="302"/>
    </location>
</feature>
<protein>
    <submittedName>
        <fullName evidence="2">Putative allergen protein</fullName>
    </submittedName>
</protein>
<feature type="compositionally biased region" description="Basic and acidic residues" evidence="1">
    <location>
        <begin position="207"/>
        <end position="221"/>
    </location>
</feature>